<dbReference type="InterPro" id="IPR025110">
    <property type="entry name" value="AMP-bd_C"/>
</dbReference>
<dbReference type="RefSeq" id="WP_052830516.1">
    <property type="nucleotide sequence ID" value="NZ_CP007142.1"/>
</dbReference>
<dbReference type="GO" id="GO:0031956">
    <property type="term" value="F:medium-chain fatty acid-CoA ligase activity"/>
    <property type="evidence" value="ECO:0007669"/>
    <property type="project" value="TreeGrafter"/>
</dbReference>
<dbReference type="GO" id="GO:0006631">
    <property type="term" value="P:fatty acid metabolic process"/>
    <property type="evidence" value="ECO:0007669"/>
    <property type="project" value="TreeGrafter"/>
</dbReference>
<dbReference type="STRING" id="1445510.YC6258_05116"/>
<dbReference type="KEGG" id="gsn:YC6258_05116"/>
<evidence type="ECO:0000256" key="1">
    <source>
        <dbReference type="ARBA" id="ARBA00006432"/>
    </source>
</evidence>
<dbReference type="SUPFAM" id="SSF56801">
    <property type="entry name" value="Acetyl-CoA synthetase-like"/>
    <property type="match status" value="1"/>
</dbReference>
<name>A0A0C5VSF1_9GAMM</name>
<dbReference type="HOGENOM" id="CLU_000022_59_0_6"/>
<evidence type="ECO:0000259" key="2">
    <source>
        <dbReference type="Pfam" id="PF00501"/>
    </source>
</evidence>
<dbReference type="InterPro" id="IPR000873">
    <property type="entry name" value="AMP-dep_synth/lig_dom"/>
</dbReference>
<dbReference type="Pfam" id="PF00501">
    <property type="entry name" value="AMP-binding"/>
    <property type="match status" value="2"/>
</dbReference>
<feature type="domain" description="AMP-dependent synthetase/ligase" evidence="2">
    <location>
        <begin position="126"/>
        <end position="314"/>
    </location>
</feature>
<dbReference type="InterPro" id="IPR045851">
    <property type="entry name" value="AMP-bd_C_sf"/>
</dbReference>
<dbReference type="Pfam" id="PF13193">
    <property type="entry name" value="AMP-binding_C"/>
    <property type="match status" value="1"/>
</dbReference>
<keyword evidence="5" id="KW-1185">Reference proteome</keyword>
<keyword evidence="4" id="KW-0436">Ligase</keyword>
<accession>A0A0C5VSF1</accession>
<feature type="domain" description="AMP-binding enzyme C-terminal" evidence="3">
    <location>
        <begin position="363"/>
        <end position="430"/>
    </location>
</feature>
<gene>
    <name evidence="4" type="ORF">YC6258_05116</name>
</gene>
<comment type="similarity">
    <text evidence="1">Belongs to the ATP-dependent AMP-binding enzyme family.</text>
</comment>
<dbReference type="Proteomes" id="UP000032266">
    <property type="component" value="Chromosome"/>
</dbReference>
<evidence type="ECO:0000259" key="3">
    <source>
        <dbReference type="Pfam" id="PF13193"/>
    </source>
</evidence>
<dbReference type="Gene3D" id="3.40.50.12780">
    <property type="entry name" value="N-terminal domain of ligase-like"/>
    <property type="match status" value="1"/>
</dbReference>
<dbReference type="EC" id="6.2.1.26" evidence="4"/>
<sequence length="458" mass="50362">MVASTVVNVCPIALAARQQPQLSWLLMPSETVSFLRFEQSVQKYCQYFSEAGLSNDERVIIPAVKDWHTLAALFALFRLGCVAVPVDPDSPSSRFRSLAKQIDASVCESLPELSASEVVAAQGPDHVDFSRPCLGIFTSGSTGQPKLVLHTLNSLLTNAAAANTMIPMTGTDRTLLSLPLHHIGGIVQALRAMLSRTALVMDGAVDQPDHLRFWSITHVSMVSTQLQRYLAHEVDCPSLKVVWLGGGPCPAPLLEQARKRQLPVWQTYGMTETASHLLTLSPDGRMIVTAGMEIQVSAEQELLMRGSSLFAGYWSAPGIQPARDHEGWFHSGDLVTLSDHHMAVTGRRDNRFISGGKNIQPEEIERHLQQLAEVQRALVVPVPHPEFGQVPFAFVELRDSQVCSAQWQQQTILALKQRLPGYLVPRHYACLPAEAGLKPRRPQLQQQAAELMAGRSVD</sequence>
<dbReference type="PANTHER" id="PTHR43201">
    <property type="entry name" value="ACYL-COA SYNTHETASE"/>
    <property type="match status" value="1"/>
</dbReference>
<dbReference type="EMBL" id="CP007142">
    <property type="protein sequence ID" value="AJQ97146.1"/>
    <property type="molecule type" value="Genomic_DNA"/>
</dbReference>
<dbReference type="PATRIC" id="fig|1445510.3.peg.5075"/>
<dbReference type="PANTHER" id="PTHR43201:SF8">
    <property type="entry name" value="ACYL-COA SYNTHETASE FAMILY MEMBER 3"/>
    <property type="match status" value="1"/>
</dbReference>
<dbReference type="AlphaFoldDB" id="A0A0C5VSF1"/>
<protein>
    <submittedName>
        <fullName evidence="4">Acyl-CoA synthetase (AMP-forming)/AMP-acid ligase II</fullName>
        <ecNumber evidence="4">6.2.1.26</ecNumber>
    </submittedName>
</protein>
<dbReference type="Gene3D" id="3.30.300.30">
    <property type="match status" value="1"/>
</dbReference>
<evidence type="ECO:0000313" key="5">
    <source>
        <dbReference type="Proteomes" id="UP000032266"/>
    </source>
</evidence>
<dbReference type="GO" id="GO:0008756">
    <property type="term" value="F:o-succinylbenzoate-CoA ligase activity"/>
    <property type="evidence" value="ECO:0007669"/>
    <property type="project" value="UniProtKB-EC"/>
</dbReference>
<evidence type="ECO:0000313" key="4">
    <source>
        <dbReference type="EMBL" id="AJQ97146.1"/>
    </source>
</evidence>
<proteinExistence type="inferred from homology"/>
<dbReference type="OrthoDB" id="9803968at2"/>
<feature type="domain" description="AMP-dependent synthetase/ligase" evidence="2">
    <location>
        <begin position="15"/>
        <end position="107"/>
    </location>
</feature>
<dbReference type="InterPro" id="IPR042099">
    <property type="entry name" value="ANL_N_sf"/>
</dbReference>
<organism evidence="4 5">
    <name type="scientific">Gynuella sunshinyii YC6258</name>
    <dbReference type="NCBI Taxonomy" id="1445510"/>
    <lineage>
        <taxon>Bacteria</taxon>
        <taxon>Pseudomonadati</taxon>
        <taxon>Pseudomonadota</taxon>
        <taxon>Gammaproteobacteria</taxon>
        <taxon>Oceanospirillales</taxon>
        <taxon>Saccharospirillaceae</taxon>
        <taxon>Gynuella</taxon>
    </lineage>
</organism>
<reference evidence="4 5" key="1">
    <citation type="submission" date="2014-01" db="EMBL/GenBank/DDBJ databases">
        <title>Full genme sequencing of cellulolytic bacterium Gynuella sunshinyii YC6258T gen. nov., sp. nov.</title>
        <authorList>
            <person name="Khan H."/>
            <person name="Chung E.J."/>
            <person name="Chung Y.R."/>
        </authorList>
    </citation>
    <scope>NUCLEOTIDE SEQUENCE [LARGE SCALE GENOMIC DNA]</scope>
    <source>
        <strain evidence="4 5">YC6258</strain>
    </source>
</reference>